<name>A0A482YAZ4_9EURY</name>
<accession>A0A482YAZ4</accession>
<evidence type="ECO:0000256" key="1">
    <source>
        <dbReference type="SAM" id="Phobius"/>
    </source>
</evidence>
<protein>
    <submittedName>
        <fullName evidence="2">Uncharacterized protein</fullName>
    </submittedName>
</protein>
<dbReference type="Pfam" id="PF24284">
    <property type="entry name" value="DUF7472"/>
    <property type="match status" value="1"/>
</dbReference>
<organism evidence="2 3">
    <name type="scientific">Natrinema hispanicum</name>
    <dbReference type="NCBI Taxonomy" id="392421"/>
    <lineage>
        <taxon>Archaea</taxon>
        <taxon>Methanobacteriati</taxon>
        <taxon>Methanobacteriota</taxon>
        <taxon>Stenosarchaea group</taxon>
        <taxon>Halobacteria</taxon>
        <taxon>Halobacteriales</taxon>
        <taxon>Natrialbaceae</taxon>
        <taxon>Natrinema</taxon>
    </lineage>
</organism>
<reference evidence="2 3" key="1">
    <citation type="submission" date="2019-02" db="EMBL/GenBank/DDBJ databases">
        <title>Genomic Encyclopedia of Archaeal and Bacterial Type Strains, Phase II (KMG-II): from individual species to whole genera.</title>
        <authorList>
            <person name="Goeker M."/>
        </authorList>
    </citation>
    <scope>NUCLEOTIDE SEQUENCE [LARGE SCALE GENOMIC DNA]</scope>
    <source>
        <strain evidence="2 3">DSM 18328</strain>
    </source>
</reference>
<proteinExistence type="predicted"/>
<dbReference type="InterPro" id="IPR055895">
    <property type="entry name" value="DUF7472"/>
</dbReference>
<dbReference type="Proteomes" id="UP000291097">
    <property type="component" value="Unassembled WGS sequence"/>
</dbReference>
<sequence length="139" mass="14950">MESLVGWLFDVYREPTVITTVPACSWSAFIRDRRQNAENYRPIAVREPLRSAFDGAGETAQAMVERESLIEIVVSVGAVFLMLAAMFAIGSSYGAANSTLSPQGGQMLVWVIVGFILLMTAVGVALAYLLNDSDGNVSA</sequence>
<keyword evidence="1" id="KW-0812">Transmembrane</keyword>
<dbReference type="EMBL" id="SHMP01000003">
    <property type="protein sequence ID" value="RZV11904.1"/>
    <property type="molecule type" value="Genomic_DNA"/>
</dbReference>
<keyword evidence="1" id="KW-0472">Membrane</keyword>
<feature type="transmembrane region" description="Helical" evidence="1">
    <location>
        <begin position="108"/>
        <end position="130"/>
    </location>
</feature>
<dbReference type="AlphaFoldDB" id="A0A482YAZ4"/>
<keyword evidence="1" id="KW-1133">Transmembrane helix</keyword>
<feature type="transmembrane region" description="Helical" evidence="1">
    <location>
        <begin position="72"/>
        <end position="96"/>
    </location>
</feature>
<evidence type="ECO:0000313" key="2">
    <source>
        <dbReference type="EMBL" id="RZV11904.1"/>
    </source>
</evidence>
<gene>
    <name evidence="2" type="ORF">BDK88_0791</name>
</gene>
<comment type="caution">
    <text evidence="2">The sequence shown here is derived from an EMBL/GenBank/DDBJ whole genome shotgun (WGS) entry which is preliminary data.</text>
</comment>
<evidence type="ECO:0000313" key="3">
    <source>
        <dbReference type="Proteomes" id="UP000291097"/>
    </source>
</evidence>